<evidence type="ECO:0000256" key="1">
    <source>
        <dbReference type="ARBA" id="ARBA00004567"/>
    </source>
</evidence>
<organism evidence="5 6">
    <name type="scientific">Elasticomyces elasticus</name>
    <dbReference type="NCBI Taxonomy" id="574655"/>
    <lineage>
        <taxon>Eukaryota</taxon>
        <taxon>Fungi</taxon>
        <taxon>Dikarya</taxon>
        <taxon>Ascomycota</taxon>
        <taxon>Pezizomycotina</taxon>
        <taxon>Dothideomycetes</taxon>
        <taxon>Dothideomycetidae</taxon>
        <taxon>Mycosphaerellales</taxon>
        <taxon>Teratosphaeriaceae</taxon>
        <taxon>Elasticomyces</taxon>
    </lineage>
</organism>
<keyword evidence="2" id="KW-0539">Nucleus</keyword>
<dbReference type="CDD" id="cd18186">
    <property type="entry name" value="BTB_POZ_ZBTB_KLHL-like"/>
    <property type="match status" value="1"/>
</dbReference>
<dbReference type="EMBL" id="JAVRQU010000013">
    <property type="protein sequence ID" value="KAK5696053.1"/>
    <property type="molecule type" value="Genomic_DNA"/>
</dbReference>
<dbReference type="InterPro" id="IPR011333">
    <property type="entry name" value="SKP1/BTB/POZ_sf"/>
</dbReference>
<keyword evidence="2" id="KW-0906">Nuclear pore complex</keyword>
<gene>
    <name evidence="5" type="ORF">LTR97_008473</name>
</gene>
<evidence type="ECO:0000256" key="3">
    <source>
        <dbReference type="SAM" id="MobiDB-lite"/>
    </source>
</evidence>
<comment type="caution">
    <text evidence="5">The sequence shown here is derived from an EMBL/GenBank/DDBJ whole genome shotgun (WGS) entry which is preliminary data.</text>
</comment>
<keyword evidence="2" id="KW-0653">Protein transport</keyword>
<sequence>MQQQEKLVDFVIACGPHEFKVYKAVICAQSDYFSAACSNSTSEEGKSGKITLKAVGAEDDDDKACDDPEIIKLMVHYFYYFYYKVCKVASVDIATPDAERTPFSGHLFSDQNRPASAGAGLFGATNNNQQQNANPFPTAGRGLFENANPQQQTDNRWVFGNQNRPMTGGLFGGPSNNTAPGGLFGNLNNNSNQQQQNSGPSLFGNSGGGFSGNQNKPATGGLFANNIRNNPVDTQQETAAKTNGNMTMHAKVYAVAVEYQVLSLQELATRKFIAAVAANWNHDSFPEAAHIVYTTTPDENRALRSEVVKTLLQHRSLLDKPAVEGLVCGISGLAFELLKGSRQGTTV</sequence>
<dbReference type="Pfam" id="PF00651">
    <property type="entry name" value="BTB"/>
    <property type="match status" value="1"/>
</dbReference>
<reference evidence="5" key="1">
    <citation type="submission" date="2023-08" db="EMBL/GenBank/DDBJ databases">
        <title>Black Yeasts Isolated from many extreme environments.</title>
        <authorList>
            <person name="Coleine C."/>
            <person name="Stajich J.E."/>
            <person name="Selbmann L."/>
        </authorList>
    </citation>
    <scope>NUCLEOTIDE SEQUENCE</scope>
    <source>
        <strain evidence="5">CCFEE 5810</strain>
    </source>
</reference>
<feature type="compositionally biased region" description="Low complexity" evidence="3">
    <location>
        <begin position="185"/>
        <end position="204"/>
    </location>
</feature>
<dbReference type="PROSITE" id="PS50097">
    <property type="entry name" value="BTB"/>
    <property type="match status" value="1"/>
</dbReference>
<feature type="region of interest" description="Disordered" evidence="3">
    <location>
        <begin position="167"/>
        <end position="229"/>
    </location>
</feature>
<dbReference type="InterPro" id="IPR000210">
    <property type="entry name" value="BTB/POZ_dom"/>
</dbReference>
<dbReference type="Gene3D" id="3.30.710.10">
    <property type="entry name" value="Potassium Channel Kv1.1, Chain A"/>
    <property type="match status" value="1"/>
</dbReference>
<keyword evidence="2" id="KW-0509">mRNA transport</keyword>
<dbReference type="AlphaFoldDB" id="A0AAN7VQ54"/>
<dbReference type="Proteomes" id="UP001310594">
    <property type="component" value="Unassembled WGS sequence"/>
</dbReference>
<dbReference type="GO" id="GO:0005643">
    <property type="term" value="C:nuclear pore"/>
    <property type="evidence" value="ECO:0007669"/>
    <property type="project" value="UniProtKB-SubCell"/>
</dbReference>
<dbReference type="SUPFAM" id="SSF54695">
    <property type="entry name" value="POZ domain"/>
    <property type="match status" value="1"/>
</dbReference>
<evidence type="ECO:0000313" key="6">
    <source>
        <dbReference type="Proteomes" id="UP001310594"/>
    </source>
</evidence>
<dbReference type="PANTHER" id="PTHR47843:SF5">
    <property type="entry name" value="BTB_POZ DOMAIN PROTEIN"/>
    <property type="match status" value="1"/>
</dbReference>
<dbReference type="InterPro" id="IPR025574">
    <property type="entry name" value="Nucleoporin_FG_rpt"/>
</dbReference>
<accession>A0AAN7VQ54</accession>
<name>A0AAN7VQ54_9PEZI</name>
<keyword evidence="2" id="KW-0811">Translocation</keyword>
<comment type="subcellular location">
    <subcellularLocation>
        <location evidence="1">Nucleus</location>
        <location evidence="1">Nuclear pore complex</location>
    </subcellularLocation>
</comment>
<proteinExistence type="predicted"/>
<dbReference type="PANTHER" id="PTHR47843">
    <property type="entry name" value="BTB DOMAIN-CONTAINING PROTEIN-RELATED"/>
    <property type="match status" value="1"/>
</dbReference>
<evidence type="ECO:0000313" key="5">
    <source>
        <dbReference type="EMBL" id="KAK5696053.1"/>
    </source>
</evidence>
<dbReference type="Pfam" id="PF13634">
    <property type="entry name" value="Nucleoporin_FG"/>
    <property type="match status" value="1"/>
</dbReference>
<keyword evidence="2" id="KW-0813">Transport</keyword>
<evidence type="ECO:0000256" key="2">
    <source>
        <dbReference type="ARBA" id="ARBA00023132"/>
    </source>
</evidence>
<evidence type="ECO:0000259" key="4">
    <source>
        <dbReference type="PROSITE" id="PS50097"/>
    </source>
</evidence>
<protein>
    <recommendedName>
        <fullName evidence="4">BTB domain-containing protein</fullName>
    </recommendedName>
</protein>
<feature type="domain" description="BTB" evidence="4">
    <location>
        <begin position="8"/>
        <end position="79"/>
    </location>
</feature>